<accession>R8BN11</accession>
<dbReference type="Gene3D" id="1.10.4160.10">
    <property type="entry name" value="Hydantoin permease"/>
    <property type="match status" value="1"/>
</dbReference>
<evidence type="ECO:0000256" key="2">
    <source>
        <dbReference type="ARBA" id="ARBA00008974"/>
    </source>
</evidence>
<dbReference type="Pfam" id="PF02133">
    <property type="entry name" value="Transp_cyt_pur"/>
    <property type="match status" value="1"/>
</dbReference>
<keyword evidence="3 7" id="KW-0812">Transmembrane</keyword>
<dbReference type="eggNOG" id="KOG2466">
    <property type="taxonomic scope" value="Eukaryota"/>
</dbReference>
<evidence type="ECO:0000256" key="4">
    <source>
        <dbReference type="ARBA" id="ARBA00022989"/>
    </source>
</evidence>
<dbReference type="PANTHER" id="PTHR30618:SF15">
    <property type="entry name" value="NICOTINAMIDE RIBOSIDE TRANSPORTER 1-RELATED"/>
    <property type="match status" value="1"/>
</dbReference>
<keyword evidence="9" id="KW-1185">Reference proteome</keyword>
<keyword evidence="5 7" id="KW-0472">Membrane</keyword>
<evidence type="ECO:0000256" key="7">
    <source>
        <dbReference type="SAM" id="Phobius"/>
    </source>
</evidence>
<dbReference type="KEGG" id="tmn:UCRPA7_3712"/>
<evidence type="ECO:0000313" key="9">
    <source>
        <dbReference type="Proteomes" id="UP000014074"/>
    </source>
</evidence>
<feature type="compositionally biased region" description="Basic and acidic residues" evidence="6">
    <location>
        <begin position="304"/>
        <end position="331"/>
    </location>
</feature>
<reference evidence="9" key="1">
    <citation type="journal article" date="2013" name="Genome Announc.">
        <title>Draft genome sequence of the ascomycete Phaeoacremonium aleophilum strain UCR-PA7, a causal agent of the esca disease complex in grapevines.</title>
        <authorList>
            <person name="Blanco-Ulate B."/>
            <person name="Rolshausen P."/>
            <person name="Cantu D."/>
        </authorList>
    </citation>
    <scope>NUCLEOTIDE SEQUENCE [LARGE SCALE GENOMIC DNA]</scope>
    <source>
        <strain evidence="9">UCR-PA7</strain>
    </source>
</reference>
<comment type="subcellular location">
    <subcellularLocation>
        <location evidence="1">Membrane</location>
        <topology evidence="1">Multi-pass membrane protein</topology>
    </subcellularLocation>
</comment>
<feature type="transmembrane region" description="Helical" evidence="7">
    <location>
        <begin position="171"/>
        <end position="190"/>
    </location>
</feature>
<evidence type="ECO:0000256" key="5">
    <source>
        <dbReference type="ARBA" id="ARBA00023136"/>
    </source>
</evidence>
<dbReference type="GO" id="GO:0015205">
    <property type="term" value="F:nucleobase transmembrane transporter activity"/>
    <property type="evidence" value="ECO:0007669"/>
    <property type="project" value="TreeGrafter"/>
</dbReference>
<sequence>MAAAGGTGQYIKTPTAAKPGSELGWAFVRGITALLGGNAVGMTSQTDFSRFARRPKNQIWGQAFAAGKMYGDVTELGLWNPPNIVQLWLDTDYHNPKLRAAAFFSSLGLLLNILALNSVENGVSGGMDFAGLWPKYINIRRGSYLIAIVSIALNPWYIISKASAFTSALNSFGIILGPMMGVFTADYYMVRRKKVKLSDLYHDSPKGIYWFTRGINFRAYVAWILGFAPSIGGMASVDPANSIPIGLTRTFYTGFLTGYAISFLVHWGLGVVFPPASLGEVDSYDSFGTFTPDEAAKLGIEPNLGERRNPQGRTSDELRNEKDVSVHETPF</sequence>
<dbReference type="GO" id="GO:0005886">
    <property type="term" value="C:plasma membrane"/>
    <property type="evidence" value="ECO:0007669"/>
    <property type="project" value="TreeGrafter"/>
</dbReference>
<evidence type="ECO:0000313" key="8">
    <source>
        <dbReference type="EMBL" id="EOO00717.1"/>
    </source>
</evidence>
<dbReference type="PANTHER" id="PTHR30618">
    <property type="entry name" value="NCS1 FAMILY PURINE/PYRIMIDINE TRANSPORTER"/>
    <property type="match status" value="1"/>
</dbReference>
<proteinExistence type="inferred from homology"/>
<dbReference type="OrthoDB" id="2018619at2759"/>
<dbReference type="InterPro" id="IPR045225">
    <property type="entry name" value="Uracil/uridine/allantoin_perm"/>
</dbReference>
<dbReference type="GeneID" id="19324087"/>
<evidence type="ECO:0000256" key="6">
    <source>
        <dbReference type="SAM" id="MobiDB-lite"/>
    </source>
</evidence>
<feature type="region of interest" description="Disordered" evidence="6">
    <location>
        <begin position="299"/>
        <end position="331"/>
    </location>
</feature>
<gene>
    <name evidence="8" type="ORF">UCRPA7_3712</name>
</gene>
<dbReference type="EMBL" id="KB933061">
    <property type="protein sequence ID" value="EOO00717.1"/>
    <property type="molecule type" value="Genomic_DNA"/>
</dbReference>
<dbReference type="Proteomes" id="UP000014074">
    <property type="component" value="Unassembled WGS sequence"/>
</dbReference>
<feature type="transmembrane region" description="Helical" evidence="7">
    <location>
        <begin position="251"/>
        <end position="273"/>
    </location>
</feature>
<dbReference type="AlphaFoldDB" id="R8BN11"/>
<feature type="transmembrane region" description="Helical" evidence="7">
    <location>
        <begin position="142"/>
        <end position="159"/>
    </location>
</feature>
<protein>
    <submittedName>
        <fullName evidence="8">Putative ncs1 nucleoside transporter protein</fullName>
    </submittedName>
</protein>
<evidence type="ECO:0000256" key="1">
    <source>
        <dbReference type="ARBA" id="ARBA00004141"/>
    </source>
</evidence>
<feature type="transmembrane region" description="Helical" evidence="7">
    <location>
        <begin position="210"/>
        <end position="231"/>
    </location>
</feature>
<dbReference type="InterPro" id="IPR001248">
    <property type="entry name" value="Pur-cyt_permease"/>
</dbReference>
<dbReference type="RefSeq" id="XP_007914417.1">
    <property type="nucleotide sequence ID" value="XM_007916226.1"/>
</dbReference>
<name>R8BN11_PHAM7</name>
<dbReference type="HOGENOM" id="CLU_021555_5_1_1"/>
<keyword evidence="4 7" id="KW-1133">Transmembrane helix</keyword>
<evidence type="ECO:0000256" key="3">
    <source>
        <dbReference type="ARBA" id="ARBA00022692"/>
    </source>
</evidence>
<organism evidence="8 9">
    <name type="scientific">Phaeoacremonium minimum (strain UCR-PA7)</name>
    <name type="common">Esca disease fungus</name>
    <name type="synonym">Togninia minima</name>
    <dbReference type="NCBI Taxonomy" id="1286976"/>
    <lineage>
        <taxon>Eukaryota</taxon>
        <taxon>Fungi</taxon>
        <taxon>Dikarya</taxon>
        <taxon>Ascomycota</taxon>
        <taxon>Pezizomycotina</taxon>
        <taxon>Sordariomycetes</taxon>
        <taxon>Sordariomycetidae</taxon>
        <taxon>Togniniales</taxon>
        <taxon>Togniniaceae</taxon>
        <taxon>Phaeoacremonium</taxon>
    </lineage>
</organism>
<comment type="similarity">
    <text evidence="2">Belongs to the purine-cytosine permease (2.A.39) family.</text>
</comment>